<comment type="caution">
    <text evidence="1">The sequence shown here is derived from an EMBL/GenBank/DDBJ whole genome shotgun (WGS) entry which is preliminary data.</text>
</comment>
<keyword evidence="2" id="KW-1185">Reference proteome</keyword>
<organism evidence="1 2">
    <name type="scientific">Lipomyces kononenkoae</name>
    <name type="common">Yeast</name>
    <dbReference type="NCBI Taxonomy" id="34357"/>
    <lineage>
        <taxon>Eukaryota</taxon>
        <taxon>Fungi</taxon>
        <taxon>Dikarya</taxon>
        <taxon>Ascomycota</taxon>
        <taxon>Saccharomycotina</taxon>
        <taxon>Lipomycetes</taxon>
        <taxon>Lipomycetales</taxon>
        <taxon>Lipomycetaceae</taxon>
        <taxon>Lipomyces</taxon>
    </lineage>
</organism>
<sequence length="344" mass="38449">MAATLSANWLAFQQSQKKPAVKRKRGDDEDECNRTRIKSTKNVSKEEGWSVERIVSKIVEDNKKNTAGVTNKKRSGKENDLLKWADDNDIALDDLKKAYGPDALGQPKSGKKGSMNKSATADLFAAMGDDDTTAGKGALKSWSNNRPVEIDETKTTIGKYVSLDCEFVGVGHEGKRSVLARVSIVNFYGAVVMDEYVRPEEKVTDWRTWVSGIRPSDMQNAKSFKEVQYQVAEVLKARVLVGHAIRNDLKVLMIAHPKRLVRDTSKLAAFRRLAKGRAPSLKKLAKEFLGIDIQGDEHSSVEDARACILLFRKFKDDFQKLEQAKERKGYVKKKTQGGKDSRAI</sequence>
<keyword evidence="1" id="KW-0378">Hydrolase</keyword>
<evidence type="ECO:0000313" key="2">
    <source>
        <dbReference type="Proteomes" id="UP001433508"/>
    </source>
</evidence>
<evidence type="ECO:0000313" key="1">
    <source>
        <dbReference type="EMBL" id="KAK9239003.1"/>
    </source>
</evidence>
<dbReference type="EMBL" id="MU971350">
    <property type="protein sequence ID" value="KAK9239003.1"/>
    <property type="molecule type" value="Genomic_DNA"/>
</dbReference>
<proteinExistence type="predicted"/>
<name>A0ACC3T508_LIPKO</name>
<keyword evidence="1" id="KW-0269">Exonuclease</keyword>
<accession>A0ACC3T508</accession>
<reference evidence="2" key="1">
    <citation type="journal article" date="2024" name="Front. Bioeng. Biotechnol.">
        <title>Genome-scale model development and genomic sequencing of the oleaginous clade Lipomyces.</title>
        <authorList>
            <person name="Czajka J.J."/>
            <person name="Han Y."/>
            <person name="Kim J."/>
            <person name="Mondo S.J."/>
            <person name="Hofstad B.A."/>
            <person name="Robles A."/>
            <person name="Haridas S."/>
            <person name="Riley R."/>
            <person name="LaButti K."/>
            <person name="Pangilinan J."/>
            <person name="Andreopoulos W."/>
            <person name="Lipzen A."/>
            <person name="Yan J."/>
            <person name="Wang M."/>
            <person name="Ng V."/>
            <person name="Grigoriev I.V."/>
            <person name="Spatafora J.W."/>
            <person name="Magnuson J.K."/>
            <person name="Baker S.E."/>
            <person name="Pomraning K.R."/>
        </authorList>
    </citation>
    <scope>NUCLEOTIDE SEQUENCE [LARGE SCALE GENOMIC DNA]</scope>
    <source>
        <strain evidence="2">CBS 7786</strain>
    </source>
</reference>
<protein>
    <submittedName>
        <fullName evidence="1">Exonuclease</fullName>
    </submittedName>
</protein>
<keyword evidence="1" id="KW-0540">Nuclease</keyword>
<dbReference type="Proteomes" id="UP001433508">
    <property type="component" value="Unassembled WGS sequence"/>
</dbReference>
<gene>
    <name evidence="1" type="ORF">V1525DRAFT_399526</name>
</gene>